<evidence type="ECO:0000256" key="2">
    <source>
        <dbReference type="ARBA" id="ARBA00023002"/>
    </source>
</evidence>
<dbReference type="PRINTS" id="PR00081">
    <property type="entry name" value="GDHRDH"/>
</dbReference>
<dbReference type="InterPro" id="IPR002347">
    <property type="entry name" value="SDR_fam"/>
</dbReference>
<dbReference type="Gene3D" id="3.40.50.720">
    <property type="entry name" value="NAD(P)-binding Rossmann-like Domain"/>
    <property type="match status" value="1"/>
</dbReference>
<dbReference type="GO" id="GO:0016020">
    <property type="term" value="C:membrane"/>
    <property type="evidence" value="ECO:0007669"/>
    <property type="project" value="TreeGrafter"/>
</dbReference>
<dbReference type="STRING" id="1367422.A0A178ZPL5"/>
<dbReference type="Pfam" id="PF00106">
    <property type="entry name" value="adh_short"/>
    <property type="match status" value="1"/>
</dbReference>
<dbReference type="PANTHER" id="PTHR44196">
    <property type="entry name" value="DEHYDROGENASE/REDUCTASE SDR FAMILY MEMBER 7B"/>
    <property type="match status" value="1"/>
</dbReference>
<dbReference type="OrthoDB" id="1933717at2759"/>
<protein>
    <submittedName>
        <fullName evidence="3">Uncharacterized protein</fullName>
    </submittedName>
</protein>
<dbReference type="EMBL" id="LVYI01000003">
    <property type="protein sequence ID" value="OAP61750.1"/>
    <property type="molecule type" value="Genomic_DNA"/>
</dbReference>
<comment type="caution">
    <text evidence="3">The sequence shown here is derived from an EMBL/GenBank/DDBJ whole genome shotgun (WGS) entry which is preliminary data.</text>
</comment>
<dbReference type="AlphaFoldDB" id="A0A178ZPL5"/>
<name>A0A178ZPL5_9EURO</name>
<gene>
    <name evidence="3" type="ORF">AYL99_03953</name>
</gene>
<evidence type="ECO:0000313" key="3">
    <source>
        <dbReference type="EMBL" id="OAP61750.1"/>
    </source>
</evidence>
<comment type="similarity">
    <text evidence="1">Belongs to the short-chain dehydrogenases/reductases (SDR) family.</text>
</comment>
<evidence type="ECO:0000256" key="1">
    <source>
        <dbReference type="ARBA" id="ARBA00006484"/>
    </source>
</evidence>
<dbReference type="GeneID" id="30008122"/>
<dbReference type="PANTHER" id="PTHR44196:SF1">
    <property type="entry name" value="DEHYDROGENASE_REDUCTASE SDR FAMILY MEMBER 7B"/>
    <property type="match status" value="1"/>
</dbReference>
<reference evidence="3 4" key="1">
    <citation type="submission" date="2016-04" db="EMBL/GenBank/DDBJ databases">
        <title>Draft genome of Fonsecaea erecta CBS 125763.</title>
        <authorList>
            <person name="Weiss V.A."/>
            <person name="Vicente V.A."/>
            <person name="Raittz R.T."/>
            <person name="Moreno L.F."/>
            <person name="De Souza E.M."/>
            <person name="Pedrosa F.O."/>
            <person name="Steffens M.B."/>
            <person name="Faoro H."/>
            <person name="Tadra-Sfeir M.Z."/>
            <person name="Najafzadeh M.J."/>
            <person name="Felipe M.S."/>
            <person name="Teixeira M."/>
            <person name="Sun J."/>
            <person name="Xi L."/>
            <person name="Gomes R."/>
            <person name="De Azevedo C.M."/>
            <person name="Salgado C.G."/>
            <person name="Da Silva M.B."/>
            <person name="Nascimento M.F."/>
            <person name="Queiroz-Telles F."/>
            <person name="Attili D.S."/>
            <person name="Gorbushina A."/>
        </authorList>
    </citation>
    <scope>NUCLEOTIDE SEQUENCE [LARGE SCALE GENOMIC DNA]</scope>
    <source>
        <strain evidence="3 4">CBS 125763</strain>
    </source>
</reference>
<dbReference type="GO" id="GO:0016491">
    <property type="term" value="F:oxidoreductase activity"/>
    <property type="evidence" value="ECO:0007669"/>
    <property type="project" value="UniProtKB-KW"/>
</dbReference>
<dbReference type="SUPFAM" id="SSF51735">
    <property type="entry name" value="NAD(P)-binding Rossmann-fold domains"/>
    <property type="match status" value="1"/>
</dbReference>
<keyword evidence="2" id="KW-0560">Oxidoreductase</keyword>
<sequence length="289" mass="31649">MKFPSFTNTWHKDVYAEIDAARYELSAEGKRVVITGGGGGIGAATAEAFVVAGAAEVIILDRTEKTLLATKNTIRDKHNYSKVITVVADISDQESTANAFDMMAKRGLIDIYINNAGYLSDLSSLEISNNIEWWKSFEVNVRGSLFAIQSVLKNISKNGVMINVTTGAAHVPYVPGYSAYAVSKLGSAKLFEYLQAENPDLRIFNLQPGVIESTAISTKATEQSGFSFPDQDTVQLPSNFMVWLSSPEAAFLKGRFVWANWDVTELKQKESAFQADPTLLTLGLLGWIQ</sequence>
<organism evidence="3 4">
    <name type="scientific">Fonsecaea erecta</name>
    <dbReference type="NCBI Taxonomy" id="1367422"/>
    <lineage>
        <taxon>Eukaryota</taxon>
        <taxon>Fungi</taxon>
        <taxon>Dikarya</taxon>
        <taxon>Ascomycota</taxon>
        <taxon>Pezizomycotina</taxon>
        <taxon>Eurotiomycetes</taxon>
        <taxon>Chaetothyriomycetidae</taxon>
        <taxon>Chaetothyriales</taxon>
        <taxon>Herpotrichiellaceae</taxon>
        <taxon>Fonsecaea</taxon>
    </lineage>
</organism>
<dbReference type="Proteomes" id="UP000078343">
    <property type="component" value="Unassembled WGS sequence"/>
</dbReference>
<keyword evidence="4" id="KW-1185">Reference proteome</keyword>
<accession>A0A178ZPL5</accession>
<evidence type="ECO:0000313" key="4">
    <source>
        <dbReference type="Proteomes" id="UP000078343"/>
    </source>
</evidence>
<proteinExistence type="inferred from homology"/>
<dbReference type="InterPro" id="IPR036291">
    <property type="entry name" value="NAD(P)-bd_dom_sf"/>
</dbReference>
<dbReference type="RefSeq" id="XP_018695117.1">
    <property type="nucleotide sequence ID" value="XM_018835467.1"/>
</dbReference>